<reference evidence="1" key="1">
    <citation type="journal article" date="2021" name="Nat. Microbiol.">
        <title>Cocultivation of an ultrasmall environmental parasitic bacterium with lytic ability against bacteria associated with wastewater foams.</title>
        <authorList>
            <person name="Batinovic S."/>
            <person name="Rose J.J.A."/>
            <person name="Ratcliffe J."/>
            <person name="Seviour R.J."/>
            <person name="Petrovski S."/>
        </authorList>
    </citation>
    <scope>NUCLEOTIDE SEQUENCE</scope>
    <source>
        <strain evidence="1">CON44</strain>
    </source>
</reference>
<gene>
    <name evidence="1" type="ORF">GII30_20845</name>
</gene>
<dbReference type="Pfam" id="PF10066">
    <property type="entry name" value="DUF2304"/>
    <property type="match status" value="1"/>
</dbReference>
<accession>A0A857L260</accession>
<proteinExistence type="predicted"/>
<protein>
    <submittedName>
        <fullName evidence="1">DUF2304 family protein</fullName>
    </submittedName>
</protein>
<dbReference type="EMBL" id="CP045810">
    <property type="protein sequence ID" value="QHN41290.1"/>
    <property type="molecule type" value="Genomic_DNA"/>
</dbReference>
<organism evidence="1">
    <name type="scientific">Gordonia amarae</name>
    <dbReference type="NCBI Taxonomy" id="36821"/>
    <lineage>
        <taxon>Bacteria</taxon>
        <taxon>Bacillati</taxon>
        <taxon>Actinomycetota</taxon>
        <taxon>Actinomycetes</taxon>
        <taxon>Mycobacteriales</taxon>
        <taxon>Gordoniaceae</taxon>
        <taxon>Gordonia</taxon>
    </lineage>
</organism>
<dbReference type="InterPro" id="IPR019277">
    <property type="entry name" value="DUF2304"/>
</dbReference>
<evidence type="ECO:0000313" key="1">
    <source>
        <dbReference type="EMBL" id="QHN41290.1"/>
    </source>
</evidence>
<dbReference type="RefSeq" id="WP_005180993.1">
    <property type="nucleotide sequence ID" value="NZ_CP045804.1"/>
</dbReference>
<name>A0A857L260_9ACTN</name>
<sequence>MLVIQIVLIAAAAGLVWFFVTNRGNARASAGFKLLFVAFVAFGVYAMIRPDDLTVIAGWVDVGRGTDLMLYCLVIVFAFTTVASYLRFRELEIRFARLARAVALQNAEADERNDHPAA</sequence>
<dbReference type="AlphaFoldDB" id="A0A857L260"/>